<dbReference type="AlphaFoldDB" id="A0A8H7PQI8"/>
<keyword evidence="3" id="KW-1185">Reference proteome</keyword>
<feature type="transmembrane region" description="Helical" evidence="1">
    <location>
        <begin position="93"/>
        <end position="120"/>
    </location>
</feature>
<feature type="transmembrane region" description="Helical" evidence="1">
    <location>
        <begin position="141"/>
        <end position="161"/>
    </location>
</feature>
<feature type="transmembrane region" description="Helical" evidence="1">
    <location>
        <begin position="20"/>
        <end position="41"/>
    </location>
</feature>
<sequence length="299" mass="32961">MDTLISYLENDANYRFIPLGPSSAAGVMAAAYLIMVFAWIINAVRFRGFLVWSLARIALFCAILAVGYILKIVCNSDLNSMGDNPSQAQITKFVNLYIATNALTAVGNFILFTGLLSITYNWVLSKRNGNDPRETGRDSRIFRVLIILTIVSLVLTIVGSAENMNVLRLAGNAIFVALVVLLLVAIRYYHHRLEDGTIPSTSTPTSKLRHPYAVQFILFLTTLLLLIAQAFKLAQYAVNVGSPALTNIALIYIFGPVIDLVIIIILAVSWGPVFHNTIWHRLVAQRQAQADAASEYPMA</sequence>
<evidence type="ECO:0000313" key="3">
    <source>
        <dbReference type="Proteomes" id="UP000612746"/>
    </source>
</evidence>
<keyword evidence="1" id="KW-0812">Transmembrane</keyword>
<feature type="transmembrane region" description="Helical" evidence="1">
    <location>
        <begin position="53"/>
        <end position="73"/>
    </location>
</feature>
<evidence type="ECO:0000313" key="2">
    <source>
        <dbReference type="EMBL" id="KAG2177436.1"/>
    </source>
</evidence>
<dbReference type="OrthoDB" id="2405095at2759"/>
<feature type="transmembrane region" description="Helical" evidence="1">
    <location>
        <begin position="251"/>
        <end position="271"/>
    </location>
</feature>
<reference evidence="2" key="1">
    <citation type="submission" date="2020-12" db="EMBL/GenBank/DDBJ databases">
        <title>Metabolic potential, ecology and presence of endohyphal bacteria is reflected in genomic diversity of Mucoromycotina.</title>
        <authorList>
            <person name="Muszewska A."/>
            <person name="Okrasinska A."/>
            <person name="Steczkiewicz K."/>
            <person name="Drgas O."/>
            <person name="Orlowska M."/>
            <person name="Perlinska-Lenart U."/>
            <person name="Aleksandrzak-Piekarczyk T."/>
            <person name="Szatraj K."/>
            <person name="Zielenkiewicz U."/>
            <person name="Pilsyk S."/>
            <person name="Malc E."/>
            <person name="Mieczkowski P."/>
            <person name="Kruszewska J.S."/>
            <person name="Biernat P."/>
            <person name="Pawlowska J."/>
        </authorList>
    </citation>
    <scope>NUCLEOTIDE SEQUENCE</scope>
    <source>
        <strain evidence="2">WA0000051536</strain>
    </source>
</reference>
<feature type="transmembrane region" description="Helical" evidence="1">
    <location>
        <begin position="210"/>
        <end position="231"/>
    </location>
</feature>
<dbReference type="EMBL" id="JAEPRA010000012">
    <property type="protein sequence ID" value="KAG2177436.1"/>
    <property type="molecule type" value="Genomic_DNA"/>
</dbReference>
<proteinExistence type="predicted"/>
<protein>
    <submittedName>
        <fullName evidence="2">Uncharacterized protein</fullName>
    </submittedName>
</protein>
<organism evidence="2 3">
    <name type="scientific">Umbelopsis vinacea</name>
    <dbReference type="NCBI Taxonomy" id="44442"/>
    <lineage>
        <taxon>Eukaryota</taxon>
        <taxon>Fungi</taxon>
        <taxon>Fungi incertae sedis</taxon>
        <taxon>Mucoromycota</taxon>
        <taxon>Mucoromycotina</taxon>
        <taxon>Umbelopsidomycetes</taxon>
        <taxon>Umbelopsidales</taxon>
        <taxon>Umbelopsidaceae</taxon>
        <taxon>Umbelopsis</taxon>
    </lineage>
</organism>
<feature type="transmembrane region" description="Helical" evidence="1">
    <location>
        <begin position="167"/>
        <end position="189"/>
    </location>
</feature>
<keyword evidence="1" id="KW-1133">Transmembrane helix</keyword>
<comment type="caution">
    <text evidence="2">The sequence shown here is derived from an EMBL/GenBank/DDBJ whole genome shotgun (WGS) entry which is preliminary data.</text>
</comment>
<gene>
    <name evidence="2" type="ORF">INT44_007947</name>
</gene>
<accession>A0A8H7PQI8</accession>
<evidence type="ECO:0000256" key="1">
    <source>
        <dbReference type="SAM" id="Phobius"/>
    </source>
</evidence>
<keyword evidence="1" id="KW-0472">Membrane</keyword>
<dbReference type="Proteomes" id="UP000612746">
    <property type="component" value="Unassembled WGS sequence"/>
</dbReference>
<name>A0A8H7PQI8_9FUNG</name>